<sequence length="178" mass="20491">MHTHARKHTKQSNTKDKLHPYQRPCTWERQGDVSFELTSEPGKLIFPTRTHGYIKTWMNSAAVPAIILLSRSSPDKRNGWRHKARIPRREITLPPRDKLSLVSRQLKRKIGSCIFPYKNNRRDTEPDAGRKGSRFLNTRKGSRFLNLERRSRILGTLVDSSFTLEAVTDSDLGANAEN</sequence>
<dbReference type="Proteomes" id="UP000299102">
    <property type="component" value="Unassembled WGS sequence"/>
</dbReference>
<organism evidence="2 3">
    <name type="scientific">Eumeta variegata</name>
    <name type="common">Bagworm moth</name>
    <name type="synonym">Eumeta japonica</name>
    <dbReference type="NCBI Taxonomy" id="151549"/>
    <lineage>
        <taxon>Eukaryota</taxon>
        <taxon>Metazoa</taxon>
        <taxon>Ecdysozoa</taxon>
        <taxon>Arthropoda</taxon>
        <taxon>Hexapoda</taxon>
        <taxon>Insecta</taxon>
        <taxon>Pterygota</taxon>
        <taxon>Neoptera</taxon>
        <taxon>Endopterygota</taxon>
        <taxon>Lepidoptera</taxon>
        <taxon>Glossata</taxon>
        <taxon>Ditrysia</taxon>
        <taxon>Tineoidea</taxon>
        <taxon>Psychidae</taxon>
        <taxon>Oiketicinae</taxon>
        <taxon>Eumeta</taxon>
    </lineage>
</organism>
<reference evidence="2 3" key="1">
    <citation type="journal article" date="2019" name="Commun. Biol.">
        <title>The bagworm genome reveals a unique fibroin gene that provides high tensile strength.</title>
        <authorList>
            <person name="Kono N."/>
            <person name="Nakamura H."/>
            <person name="Ohtoshi R."/>
            <person name="Tomita M."/>
            <person name="Numata K."/>
            <person name="Arakawa K."/>
        </authorList>
    </citation>
    <scope>NUCLEOTIDE SEQUENCE [LARGE SCALE GENOMIC DNA]</scope>
</reference>
<feature type="compositionally biased region" description="Basic residues" evidence="1">
    <location>
        <begin position="1"/>
        <end position="10"/>
    </location>
</feature>
<name>A0A4C1X8T4_EUMVA</name>
<feature type="region of interest" description="Disordered" evidence="1">
    <location>
        <begin position="1"/>
        <end position="23"/>
    </location>
</feature>
<evidence type="ECO:0000256" key="1">
    <source>
        <dbReference type="SAM" id="MobiDB-lite"/>
    </source>
</evidence>
<proteinExistence type="predicted"/>
<protein>
    <submittedName>
        <fullName evidence="2">Uncharacterized protein</fullName>
    </submittedName>
</protein>
<dbReference type="AlphaFoldDB" id="A0A4C1X8T4"/>
<gene>
    <name evidence="2" type="ORF">EVAR_38126_1</name>
</gene>
<dbReference type="EMBL" id="BGZK01000741">
    <property type="protein sequence ID" value="GBP58665.1"/>
    <property type="molecule type" value="Genomic_DNA"/>
</dbReference>
<accession>A0A4C1X8T4</accession>
<keyword evidence="3" id="KW-1185">Reference proteome</keyword>
<evidence type="ECO:0000313" key="2">
    <source>
        <dbReference type="EMBL" id="GBP58665.1"/>
    </source>
</evidence>
<comment type="caution">
    <text evidence="2">The sequence shown here is derived from an EMBL/GenBank/DDBJ whole genome shotgun (WGS) entry which is preliminary data.</text>
</comment>
<evidence type="ECO:0000313" key="3">
    <source>
        <dbReference type="Proteomes" id="UP000299102"/>
    </source>
</evidence>